<name>A0A1I0SP27_9SPHI</name>
<evidence type="ECO:0000256" key="3">
    <source>
        <dbReference type="ARBA" id="ARBA00022989"/>
    </source>
</evidence>
<evidence type="ECO:0000313" key="7">
    <source>
        <dbReference type="Proteomes" id="UP000198836"/>
    </source>
</evidence>
<accession>A0A1I0SP27</accession>
<reference evidence="7" key="1">
    <citation type="submission" date="2016-10" db="EMBL/GenBank/DDBJ databases">
        <authorList>
            <person name="Varghese N."/>
            <person name="Submissions S."/>
        </authorList>
    </citation>
    <scope>NUCLEOTIDE SEQUENCE [LARGE SCALE GENOMIC DNA]</scope>
    <source>
        <strain evidence="7">DSM 18130</strain>
    </source>
</reference>
<keyword evidence="2 5" id="KW-0812">Transmembrane</keyword>
<gene>
    <name evidence="6" type="ORF">SAMN04488511_10295</name>
</gene>
<feature type="transmembrane region" description="Helical" evidence="5">
    <location>
        <begin position="7"/>
        <end position="28"/>
    </location>
</feature>
<dbReference type="InterPro" id="IPR032808">
    <property type="entry name" value="DoxX"/>
</dbReference>
<dbReference type="OrthoDB" id="8161897at2"/>
<evidence type="ECO:0000256" key="2">
    <source>
        <dbReference type="ARBA" id="ARBA00022692"/>
    </source>
</evidence>
<sequence length="126" mass="14025">MKIAVIVVRVLLAAMYIYASVIFFFNLMPKEMPAMSAAQTTFMSGVMASVYLMPLIKATELIGGILLLVNRTAPLAAVLIFPVTLNIFLYHAFLGPKDLPMVSAMLLLNLFLFYAYRARYLPIVSK</sequence>
<organism evidence="6 7">
    <name type="scientific">Pedobacter suwonensis</name>
    <dbReference type="NCBI Taxonomy" id="332999"/>
    <lineage>
        <taxon>Bacteria</taxon>
        <taxon>Pseudomonadati</taxon>
        <taxon>Bacteroidota</taxon>
        <taxon>Sphingobacteriia</taxon>
        <taxon>Sphingobacteriales</taxon>
        <taxon>Sphingobacteriaceae</taxon>
        <taxon>Pedobacter</taxon>
    </lineage>
</organism>
<dbReference type="Pfam" id="PF07681">
    <property type="entry name" value="DoxX"/>
    <property type="match status" value="1"/>
</dbReference>
<evidence type="ECO:0000313" key="6">
    <source>
        <dbReference type="EMBL" id="SFA40526.1"/>
    </source>
</evidence>
<feature type="transmembrane region" description="Helical" evidence="5">
    <location>
        <begin position="75"/>
        <end position="93"/>
    </location>
</feature>
<evidence type="ECO:0000256" key="1">
    <source>
        <dbReference type="ARBA" id="ARBA00004141"/>
    </source>
</evidence>
<dbReference type="GO" id="GO:0016020">
    <property type="term" value="C:membrane"/>
    <property type="evidence" value="ECO:0007669"/>
    <property type="project" value="UniProtKB-SubCell"/>
</dbReference>
<protein>
    <submittedName>
        <fullName evidence="6">DoxX protein</fullName>
    </submittedName>
</protein>
<keyword evidence="3 5" id="KW-1133">Transmembrane helix</keyword>
<dbReference type="AlphaFoldDB" id="A0A1I0SP27"/>
<evidence type="ECO:0000256" key="5">
    <source>
        <dbReference type="SAM" id="Phobius"/>
    </source>
</evidence>
<comment type="subcellular location">
    <subcellularLocation>
        <location evidence="1">Membrane</location>
        <topology evidence="1">Multi-pass membrane protein</topology>
    </subcellularLocation>
</comment>
<proteinExistence type="predicted"/>
<evidence type="ECO:0000256" key="4">
    <source>
        <dbReference type="ARBA" id="ARBA00023136"/>
    </source>
</evidence>
<keyword evidence="4 5" id="KW-0472">Membrane</keyword>
<dbReference type="EMBL" id="FOJM01000002">
    <property type="protein sequence ID" value="SFA40526.1"/>
    <property type="molecule type" value="Genomic_DNA"/>
</dbReference>
<feature type="transmembrane region" description="Helical" evidence="5">
    <location>
        <begin position="48"/>
        <end position="68"/>
    </location>
</feature>
<feature type="transmembrane region" description="Helical" evidence="5">
    <location>
        <begin position="99"/>
        <end position="116"/>
    </location>
</feature>
<dbReference type="RefSeq" id="WP_090980177.1">
    <property type="nucleotide sequence ID" value="NZ_FOJM01000002.1"/>
</dbReference>
<dbReference type="Proteomes" id="UP000198836">
    <property type="component" value="Unassembled WGS sequence"/>
</dbReference>
<dbReference type="STRING" id="332999.SAMN04488511_10295"/>
<keyword evidence="7" id="KW-1185">Reference proteome</keyword>